<reference evidence="5 6" key="1">
    <citation type="submission" date="2018-06" db="EMBL/GenBank/DDBJ databases">
        <authorList>
            <consortium name="Pathogen Informatics"/>
            <person name="Doyle S."/>
        </authorList>
    </citation>
    <scope>NUCLEOTIDE SEQUENCE [LARGE SCALE GENOMIC DNA]</scope>
    <source>
        <strain evidence="5 6">NCTC4670</strain>
    </source>
</reference>
<sequence length="448" mass="49982">MIMTSRTKTIHIIGASFAGQAFVDKYQSLNPDCQLIVIDKEKAPNYIPNGLNQLLRGDIGNLSEAMWQSPYQDKPFQHKFIEAEVLAIQSSSNLLILKDSQGRIFEEPYETLVCAMGATPESHYMEVQPSRRILVTKYYHDSQSSLGLIENSQKILVIGAGLIGLDLAYSLSLRGKDVVLLEAADRPDVYQTDAEMIAPIMSDMSARQVTFIKNTRVKAIQEVNEAIVAQTEQGELFQGDLAILAINFRPNSHLLEGQVSCALDKTILVTEHLQTSQENIYAIGDLIPSYFGVLGMAYYTPLINQAIKTGQALALHLAGYPIPPLQTVKVFGSHHFGYYRASVGLTEEEAELYMDTCSYLYQFGYSEDLFWLKLIARKEDGILVGAQLLSKSNTLLLANQLGQAVALKLTDDHLAFQDFLFLQGHSDAAYHLHEACLKLFEKRHSHED</sequence>
<evidence type="ECO:0000256" key="2">
    <source>
        <dbReference type="ARBA" id="ARBA00022630"/>
    </source>
</evidence>
<dbReference type="InterPro" id="IPR016156">
    <property type="entry name" value="FAD/NAD-linked_Rdtase_dimer_sf"/>
</dbReference>
<comment type="cofactor">
    <cofactor evidence="1">
        <name>FAD</name>
        <dbReference type="ChEBI" id="CHEBI:57692"/>
    </cofactor>
</comment>
<feature type="domain" description="FAD/NAD(P)-binding" evidence="4">
    <location>
        <begin position="10"/>
        <end position="287"/>
    </location>
</feature>
<dbReference type="PRINTS" id="PR00411">
    <property type="entry name" value="PNDRDTASEI"/>
</dbReference>
<evidence type="ECO:0000256" key="1">
    <source>
        <dbReference type="ARBA" id="ARBA00001974"/>
    </source>
</evidence>
<keyword evidence="3" id="KW-0274">FAD</keyword>
<dbReference type="GO" id="GO:0016692">
    <property type="term" value="F:NADH peroxidase activity"/>
    <property type="evidence" value="ECO:0007669"/>
    <property type="project" value="UniProtKB-EC"/>
</dbReference>
<dbReference type="EMBL" id="UHFG01000004">
    <property type="protein sequence ID" value="SUN50581.1"/>
    <property type="molecule type" value="Genomic_DNA"/>
</dbReference>
<evidence type="ECO:0000313" key="5">
    <source>
        <dbReference type="EMBL" id="SUN50581.1"/>
    </source>
</evidence>
<evidence type="ECO:0000313" key="6">
    <source>
        <dbReference type="Proteomes" id="UP000254797"/>
    </source>
</evidence>
<protein>
    <submittedName>
        <fullName evidence="5">NADH peroxidase</fullName>
        <ecNumber evidence="5">1.11.1.1</ecNumber>
    </submittedName>
</protein>
<dbReference type="Pfam" id="PF07992">
    <property type="entry name" value="Pyr_redox_2"/>
    <property type="match status" value="1"/>
</dbReference>
<dbReference type="SUPFAM" id="SSF55424">
    <property type="entry name" value="FAD/NAD-linked reductases, dimerisation (C-terminal) domain"/>
    <property type="match status" value="1"/>
</dbReference>
<keyword evidence="2" id="KW-0285">Flavoprotein</keyword>
<evidence type="ECO:0000256" key="3">
    <source>
        <dbReference type="ARBA" id="ARBA00022827"/>
    </source>
</evidence>
<dbReference type="EC" id="1.11.1.1" evidence="5"/>
<dbReference type="AlphaFoldDB" id="A0A380JYW2"/>
<evidence type="ECO:0000259" key="4">
    <source>
        <dbReference type="Pfam" id="PF07992"/>
    </source>
</evidence>
<keyword evidence="5" id="KW-0575">Peroxidase</keyword>
<dbReference type="Gene3D" id="3.50.50.60">
    <property type="entry name" value="FAD/NAD(P)-binding domain"/>
    <property type="match status" value="2"/>
</dbReference>
<proteinExistence type="predicted"/>
<dbReference type="InterPro" id="IPR036188">
    <property type="entry name" value="FAD/NAD-bd_sf"/>
</dbReference>
<keyword evidence="5" id="KW-0560">Oxidoreductase</keyword>
<accession>A0A380JYW2</accession>
<dbReference type="Gene3D" id="3.30.390.30">
    <property type="match status" value="1"/>
</dbReference>
<dbReference type="PANTHER" id="PTHR43429">
    <property type="entry name" value="PYRIDINE NUCLEOTIDE-DISULFIDE OXIDOREDUCTASE DOMAIN-CONTAINING"/>
    <property type="match status" value="1"/>
</dbReference>
<dbReference type="Proteomes" id="UP000254797">
    <property type="component" value="Unassembled WGS sequence"/>
</dbReference>
<dbReference type="InterPro" id="IPR023753">
    <property type="entry name" value="FAD/NAD-binding_dom"/>
</dbReference>
<dbReference type="SUPFAM" id="SSF51905">
    <property type="entry name" value="FAD/NAD(P)-binding domain"/>
    <property type="match status" value="1"/>
</dbReference>
<dbReference type="InterPro" id="IPR050260">
    <property type="entry name" value="FAD-bd_OxRdtase"/>
</dbReference>
<gene>
    <name evidence="5" type="primary">npr</name>
    <name evidence="5" type="ORF">NCTC4670_01479</name>
</gene>
<organism evidence="5 6">
    <name type="scientific">Streptococcus dysgalactiae subsp. dysgalactiae</name>
    <dbReference type="NCBI Taxonomy" id="99822"/>
    <lineage>
        <taxon>Bacteria</taxon>
        <taxon>Bacillati</taxon>
        <taxon>Bacillota</taxon>
        <taxon>Bacilli</taxon>
        <taxon>Lactobacillales</taxon>
        <taxon>Streptococcaceae</taxon>
        <taxon>Streptococcus</taxon>
    </lineage>
</organism>
<name>A0A380JYW2_STRDY</name>